<keyword evidence="2" id="KW-0479">Metal-binding</keyword>
<evidence type="ECO:0000256" key="11">
    <source>
        <dbReference type="SAM" id="MobiDB-lite"/>
    </source>
</evidence>
<dbReference type="EMBL" id="NQVE01000033">
    <property type="protein sequence ID" value="RAL52529.1"/>
    <property type="molecule type" value="Genomic_DNA"/>
</dbReference>
<evidence type="ECO:0000256" key="7">
    <source>
        <dbReference type="ARBA" id="ARBA00023155"/>
    </source>
</evidence>
<dbReference type="Pfam" id="PF04770">
    <property type="entry name" value="ZF-HD_dimer"/>
    <property type="match status" value="1"/>
</dbReference>
<feature type="compositionally biased region" description="Basic residues" evidence="11">
    <location>
        <begin position="61"/>
        <end position="72"/>
    </location>
</feature>
<evidence type="ECO:0000256" key="9">
    <source>
        <dbReference type="ARBA" id="ARBA00023242"/>
    </source>
</evidence>
<evidence type="ECO:0000313" key="15">
    <source>
        <dbReference type="Proteomes" id="UP000249390"/>
    </source>
</evidence>
<dbReference type="Proteomes" id="UP000249390">
    <property type="component" value="Unassembled WGS sequence"/>
</dbReference>
<keyword evidence="4" id="KW-0862">Zinc</keyword>
<evidence type="ECO:0000256" key="10">
    <source>
        <dbReference type="PROSITE-ProRule" id="PRU00108"/>
    </source>
</evidence>
<feature type="domain" description="ZF-HD dimerization-type" evidence="13">
    <location>
        <begin position="1"/>
        <end position="38"/>
    </location>
</feature>
<evidence type="ECO:0000256" key="4">
    <source>
        <dbReference type="ARBA" id="ARBA00022833"/>
    </source>
</evidence>
<feature type="domain" description="Homeobox" evidence="12">
    <location>
        <begin position="112"/>
        <end position="176"/>
    </location>
</feature>
<feature type="region of interest" description="Disordered" evidence="11">
    <location>
        <begin position="52"/>
        <end position="121"/>
    </location>
</feature>
<keyword evidence="6 10" id="KW-0238">DNA-binding</keyword>
<dbReference type="GO" id="GO:0000976">
    <property type="term" value="F:transcription cis-regulatory region binding"/>
    <property type="evidence" value="ECO:0007669"/>
    <property type="project" value="TreeGrafter"/>
</dbReference>
<dbReference type="PROSITE" id="PS50071">
    <property type="entry name" value="HOMEOBOX_2"/>
    <property type="match status" value="1"/>
</dbReference>
<dbReference type="GO" id="GO:0003700">
    <property type="term" value="F:DNA-binding transcription factor activity"/>
    <property type="evidence" value="ECO:0007669"/>
    <property type="project" value="TreeGrafter"/>
</dbReference>
<evidence type="ECO:0000256" key="3">
    <source>
        <dbReference type="ARBA" id="ARBA00022771"/>
    </source>
</evidence>
<evidence type="ECO:0000256" key="1">
    <source>
        <dbReference type="ARBA" id="ARBA00004123"/>
    </source>
</evidence>
<accession>A0A328E7D5</accession>
<dbReference type="InterPro" id="IPR006456">
    <property type="entry name" value="ZF_HD_homeobox_Cys/His_dimer"/>
</dbReference>
<keyword evidence="7 10" id="KW-0371">Homeobox</keyword>
<comment type="subcellular location">
    <subcellularLocation>
        <location evidence="1 10">Nucleus</location>
    </subcellularLocation>
</comment>
<gene>
    <name evidence="14" type="ORF">DM860_017223</name>
</gene>
<evidence type="ECO:0008006" key="16">
    <source>
        <dbReference type="Google" id="ProtNLM"/>
    </source>
</evidence>
<keyword evidence="15" id="KW-1185">Reference proteome</keyword>
<evidence type="ECO:0000259" key="12">
    <source>
        <dbReference type="PROSITE" id="PS50071"/>
    </source>
</evidence>
<dbReference type="GO" id="GO:0008270">
    <property type="term" value="F:zinc ion binding"/>
    <property type="evidence" value="ECO:0007669"/>
    <property type="project" value="UniProtKB-KW"/>
</dbReference>
<comment type="caution">
    <text evidence="14">The sequence shown here is derived from an EMBL/GenBank/DDBJ whole genome shotgun (WGS) entry which is preliminary data.</text>
</comment>
<dbReference type="PANTHER" id="PTHR31948">
    <property type="entry name" value="ZINC-FINGER HOMEODOMAIN PROTEIN 2"/>
    <property type="match status" value="1"/>
</dbReference>
<name>A0A328E7D5_9ASTE</name>
<dbReference type="GO" id="GO:0005634">
    <property type="term" value="C:nucleus"/>
    <property type="evidence" value="ECO:0007669"/>
    <property type="project" value="UniProtKB-SubCell"/>
</dbReference>
<dbReference type="AlphaFoldDB" id="A0A328E7D5"/>
<dbReference type="NCBIfam" id="TIGR01565">
    <property type="entry name" value="homeo_ZF_HD"/>
    <property type="match status" value="1"/>
</dbReference>
<proteinExistence type="predicted"/>
<feature type="compositionally biased region" description="Low complexity" evidence="11">
    <location>
        <begin position="76"/>
        <end position="90"/>
    </location>
</feature>
<evidence type="ECO:0000256" key="5">
    <source>
        <dbReference type="ARBA" id="ARBA00023015"/>
    </source>
</evidence>
<protein>
    <recommendedName>
        <fullName evidence="16">ZF-HD dimerization-type domain-containing protein</fullName>
    </recommendedName>
</protein>
<dbReference type="PANTHER" id="PTHR31948:SF171">
    <property type="entry name" value="HOMEOBOX DOMAIN-CONTAINING PROTEIN"/>
    <property type="match status" value="1"/>
</dbReference>
<keyword evidence="5" id="KW-0805">Transcription regulation</keyword>
<keyword evidence="3" id="KW-0863">Zinc-finger</keyword>
<dbReference type="PROSITE" id="PS51523">
    <property type="entry name" value="ZF_HD_DIMER"/>
    <property type="match status" value="1"/>
</dbReference>
<evidence type="ECO:0000256" key="8">
    <source>
        <dbReference type="ARBA" id="ARBA00023163"/>
    </source>
</evidence>
<feature type="DNA-binding region" description="Homeobox" evidence="10">
    <location>
        <begin position="114"/>
        <end position="177"/>
    </location>
</feature>
<dbReference type="InterPro" id="IPR006455">
    <property type="entry name" value="Homeodomain_ZF_HD"/>
</dbReference>
<dbReference type="InterPro" id="IPR001356">
    <property type="entry name" value="HD"/>
</dbReference>
<dbReference type="GO" id="GO:0050793">
    <property type="term" value="P:regulation of developmental process"/>
    <property type="evidence" value="ECO:0007669"/>
    <property type="project" value="TreeGrafter"/>
</dbReference>
<keyword evidence="9 10" id="KW-0539">Nucleus</keyword>
<evidence type="ECO:0000256" key="2">
    <source>
        <dbReference type="ARBA" id="ARBA00022723"/>
    </source>
</evidence>
<sequence>MRPAVDGCREFMAAGEEGTPGSLKCAACSCHRNFHRKETLCAIHHNHHRLRPPPPLPTIMQHRHNSNNHHCGRSTPAEPLAGAPAGPSSAEDGKSLVSSEQSGGSKEKKKKRRRRRLRTKFTQEQRDGMHEFAERIGWKMRKEDEEEVQKFCRGVGLKRDVFKVWIHNTKQAKNKKRQL</sequence>
<evidence type="ECO:0000256" key="6">
    <source>
        <dbReference type="ARBA" id="ARBA00023125"/>
    </source>
</evidence>
<keyword evidence="8" id="KW-0804">Transcription</keyword>
<dbReference type="NCBIfam" id="TIGR01566">
    <property type="entry name" value="ZF_HD_prot_N"/>
    <property type="match status" value="1"/>
</dbReference>
<organism evidence="14 15">
    <name type="scientific">Cuscuta australis</name>
    <dbReference type="NCBI Taxonomy" id="267555"/>
    <lineage>
        <taxon>Eukaryota</taxon>
        <taxon>Viridiplantae</taxon>
        <taxon>Streptophyta</taxon>
        <taxon>Embryophyta</taxon>
        <taxon>Tracheophyta</taxon>
        <taxon>Spermatophyta</taxon>
        <taxon>Magnoliopsida</taxon>
        <taxon>eudicotyledons</taxon>
        <taxon>Gunneridae</taxon>
        <taxon>Pentapetalae</taxon>
        <taxon>asterids</taxon>
        <taxon>lamiids</taxon>
        <taxon>Solanales</taxon>
        <taxon>Convolvulaceae</taxon>
        <taxon>Cuscuteae</taxon>
        <taxon>Cuscuta</taxon>
        <taxon>Cuscuta subgen. Grammica</taxon>
        <taxon>Cuscuta sect. Cleistogrammica</taxon>
    </lineage>
</organism>
<evidence type="ECO:0000313" key="14">
    <source>
        <dbReference type="EMBL" id="RAL52529.1"/>
    </source>
</evidence>
<dbReference type="InterPro" id="IPR009057">
    <property type="entry name" value="Homeodomain-like_sf"/>
</dbReference>
<evidence type="ECO:0000259" key="13">
    <source>
        <dbReference type="PROSITE" id="PS51523"/>
    </source>
</evidence>
<reference evidence="14 15" key="1">
    <citation type="submission" date="2018-06" db="EMBL/GenBank/DDBJ databases">
        <title>The Genome of Cuscuta australis (Dodder) Provides Insight into the Evolution of Plant Parasitism.</title>
        <authorList>
            <person name="Liu H."/>
        </authorList>
    </citation>
    <scope>NUCLEOTIDE SEQUENCE [LARGE SCALE GENOMIC DNA]</scope>
    <source>
        <strain evidence="15">cv. Yunnan</strain>
        <tissue evidence="14">Vines</tissue>
    </source>
</reference>
<dbReference type="SUPFAM" id="SSF46689">
    <property type="entry name" value="Homeodomain-like"/>
    <property type="match status" value="1"/>
</dbReference>
<dbReference type="Gene3D" id="1.10.10.60">
    <property type="entry name" value="Homeodomain-like"/>
    <property type="match status" value="1"/>
</dbReference>
<feature type="compositionally biased region" description="Basic residues" evidence="11">
    <location>
        <begin position="107"/>
        <end position="119"/>
    </location>
</feature>